<accession>A0ACC1TB63</accession>
<evidence type="ECO:0000313" key="1">
    <source>
        <dbReference type="EMBL" id="KAJ3557145.1"/>
    </source>
</evidence>
<evidence type="ECO:0000313" key="2">
    <source>
        <dbReference type="Proteomes" id="UP001148662"/>
    </source>
</evidence>
<protein>
    <submittedName>
        <fullName evidence="1">Uncharacterized protein</fullName>
    </submittedName>
</protein>
<gene>
    <name evidence="1" type="ORF">NM688_g1627</name>
</gene>
<sequence>MSSAQNGAFRETRFHPYNPEARKGASTSTQDGGSGAAASDGSSEPQEGEIERAAAIKSYKVKAAQMNTLKPTRTVPVPGRPRAKYKFYKEADVKTLVPPTGGTEATSQQTRQTPRMSAGKSAPRARASGSRATYDDYEDDYLEPDGYFDGMDPEEAEYESWTPLADDPTAHCHEFVHSNLRNTECIWSVSLVFQPLAQEPGFSSMPPVRNRRGMSRKDWIQAYGELRDEREAQQLTASRGRWIYRSQAVARYKEFIAPRDLDSILPIHREENSHGGVDDIFLYNLRDVRDLVERLRPKFSPEKLTSRNGPDILLSDAEREFGLRPCQLKRIKPVRRVPNRRRDARSQWIMVYNRKDVEELKARIEAAAASPTGVPISEHKNECENENEGGEQQ</sequence>
<keyword evidence="2" id="KW-1185">Reference proteome</keyword>
<dbReference type="EMBL" id="JANHOG010000181">
    <property type="protein sequence ID" value="KAJ3557145.1"/>
    <property type="molecule type" value="Genomic_DNA"/>
</dbReference>
<organism evidence="1 2">
    <name type="scientific">Phlebia brevispora</name>
    <dbReference type="NCBI Taxonomy" id="194682"/>
    <lineage>
        <taxon>Eukaryota</taxon>
        <taxon>Fungi</taxon>
        <taxon>Dikarya</taxon>
        <taxon>Basidiomycota</taxon>
        <taxon>Agaricomycotina</taxon>
        <taxon>Agaricomycetes</taxon>
        <taxon>Polyporales</taxon>
        <taxon>Meruliaceae</taxon>
        <taxon>Phlebia</taxon>
    </lineage>
</organism>
<comment type="caution">
    <text evidence="1">The sequence shown here is derived from an EMBL/GenBank/DDBJ whole genome shotgun (WGS) entry which is preliminary data.</text>
</comment>
<reference evidence="1" key="1">
    <citation type="submission" date="2022-07" db="EMBL/GenBank/DDBJ databases">
        <title>Genome Sequence of Phlebia brevispora.</title>
        <authorList>
            <person name="Buettner E."/>
        </authorList>
    </citation>
    <scope>NUCLEOTIDE SEQUENCE</scope>
    <source>
        <strain evidence="1">MPL23</strain>
    </source>
</reference>
<dbReference type="Proteomes" id="UP001148662">
    <property type="component" value="Unassembled WGS sequence"/>
</dbReference>
<proteinExistence type="predicted"/>
<name>A0ACC1TB63_9APHY</name>